<gene>
    <name evidence="1" type="ORF">RRG08_007212</name>
</gene>
<accession>A0AAE1A9C6</accession>
<keyword evidence="2" id="KW-1185">Reference proteome</keyword>
<reference evidence="1" key="1">
    <citation type="journal article" date="2023" name="G3 (Bethesda)">
        <title>A reference genome for the long-term kleptoplast-retaining sea slug Elysia crispata morphotype clarki.</title>
        <authorList>
            <person name="Eastman K.E."/>
            <person name="Pendleton A.L."/>
            <person name="Shaikh M.A."/>
            <person name="Suttiyut T."/>
            <person name="Ogas R."/>
            <person name="Tomko P."/>
            <person name="Gavelis G."/>
            <person name="Widhalm J.R."/>
            <person name="Wisecaver J.H."/>
        </authorList>
    </citation>
    <scope>NUCLEOTIDE SEQUENCE</scope>
    <source>
        <strain evidence="1">ECLA1</strain>
    </source>
</reference>
<dbReference type="EMBL" id="JAWDGP010002461">
    <property type="protein sequence ID" value="KAK3783036.1"/>
    <property type="molecule type" value="Genomic_DNA"/>
</dbReference>
<dbReference type="Proteomes" id="UP001283361">
    <property type="component" value="Unassembled WGS sequence"/>
</dbReference>
<evidence type="ECO:0000313" key="1">
    <source>
        <dbReference type="EMBL" id="KAK3783036.1"/>
    </source>
</evidence>
<sequence>GIIAFTYNLGAEEKDVNKRWEVNGNVNRDPFGRYSYGVNLSHSWRRKRREVTRSKRGKWTGSVGVNRGFGGGYSVGARVSYSWGR</sequence>
<evidence type="ECO:0000313" key="2">
    <source>
        <dbReference type="Proteomes" id="UP001283361"/>
    </source>
</evidence>
<protein>
    <submittedName>
        <fullName evidence="1">Uncharacterized protein</fullName>
    </submittedName>
</protein>
<proteinExistence type="predicted"/>
<organism evidence="1 2">
    <name type="scientific">Elysia crispata</name>
    <name type="common">lettuce slug</name>
    <dbReference type="NCBI Taxonomy" id="231223"/>
    <lineage>
        <taxon>Eukaryota</taxon>
        <taxon>Metazoa</taxon>
        <taxon>Spiralia</taxon>
        <taxon>Lophotrochozoa</taxon>
        <taxon>Mollusca</taxon>
        <taxon>Gastropoda</taxon>
        <taxon>Heterobranchia</taxon>
        <taxon>Euthyneura</taxon>
        <taxon>Panpulmonata</taxon>
        <taxon>Sacoglossa</taxon>
        <taxon>Placobranchoidea</taxon>
        <taxon>Plakobranchidae</taxon>
        <taxon>Elysia</taxon>
    </lineage>
</organism>
<comment type="caution">
    <text evidence="1">The sequence shown here is derived from an EMBL/GenBank/DDBJ whole genome shotgun (WGS) entry which is preliminary data.</text>
</comment>
<dbReference type="AlphaFoldDB" id="A0AAE1A9C6"/>
<feature type="non-terminal residue" evidence="1">
    <location>
        <position position="1"/>
    </location>
</feature>
<name>A0AAE1A9C6_9GAST</name>